<dbReference type="SUPFAM" id="SSF51735">
    <property type="entry name" value="NAD(P)-binding Rossmann-fold domains"/>
    <property type="match status" value="1"/>
</dbReference>
<gene>
    <name evidence="4" type="ORF">ENT17_00140</name>
</gene>
<dbReference type="Gene3D" id="3.30.360.10">
    <property type="entry name" value="Dihydrodipicolinate Reductase, domain 2"/>
    <property type="match status" value="1"/>
</dbReference>
<evidence type="ECO:0000256" key="1">
    <source>
        <dbReference type="SAM" id="MobiDB-lite"/>
    </source>
</evidence>
<protein>
    <submittedName>
        <fullName evidence="4">Gfo/Idh/MocA family oxidoreductase</fullName>
    </submittedName>
</protein>
<accession>A0A7C4Q1U8</accession>
<reference evidence="4" key="1">
    <citation type="journal article" date="2020" name="mSystems">
        <title>Genome- and Community-Level Interaction Insights into Carbon Utilization and Element Cycling Functions of Hydrothermarchaeota in Hydrothermal Sediment.</title>
        <authorList>
            <person name="Zhou Z."/>
            <person name="Liu Y."/>
            <person name="Xu W."/>
            <person name="Pan J."/>
            <person name="Luo Z.H."/>
            <person name="Li M."/>
        </authorList>
    </citation>
    <scope>NUCLEOTIDE SEQUENCE [LARGE SCALE GENOMIC DNA]</scope>
    <source>
        <strain evidence="4">SpSt-556</strain>
    </source>
</reference>
<sequence>MLSAAGSSGQQSAPSRRAGNHPAGAELGRFARGGKPLMKRRLRLGVVGCGEIARYTALLARFVPRLVLSACCDHNDEKAHRFARQFRIPLAFTEVEEMLETAGLDAVYLALPHHLHAGMIRRAVEAGKAVLVEKPLTRTLSEGVALVNWLAGQNAKVGVNYQYRYDAAAYRLAQAVRAGELGRVFSIRINVAWRRDESYFRSAAWHSRLDQAGGGTLITQASHFLDLALWALGEEAQEAAGWTATPRFDVEVETLAEAILQTEGGTLISLTSTMAAAVEEAVRIEVYGERGQAVYTDLPLPRLHVRGVRLGRHPLPVAGLHALQRSLRAFVNWVLDDQPYLIPAEGALAVLAAVEAVYRSAQSGRRELVEKIRIAR</sequence>
<dbReference type="AlphaFoldDB" id="A0A7C4Q1U8"/>
<feature type="compositionally biased region" description="Low complexity" evidence="1">
    <location>
        <begin position="1"/>
        <end position="17"/>
    </location>
</feature>
<dbReference type="Pfam" id="PF22725">
    <property type="entry name" value="GFO_IDH_MocA_C3"/>
    <property type="match status" value="1"/>
</dbReference>
<comment type="caution">
    <text evidence="4">The sequence shown here is derived from an EMBL/GenBank/DDBJ whole genome shotgun (WGS) entry which is preliminary data.</text>
</comment>
<dbReference type="EMBL" id="DSXR01000003">
    <property type="protein sequence ID" value="HGS86009.1"/>
    <property type="molecule type" value="Genomic_DNA"/>
</dbReference>
<organism evidence="4">
    <name type="scientific">Bellilinea caldifistulae</name>
    <dbReference type="NCBI Taxonomy" id="360411"/>
    <lineage>
        <taxon>Bacteria</taxon>
        <taxon>Bacillati</taxon>
        <taxon>Chloroflexota</taxon>
        <taxon>Anaerolineae</taxon>
        <taxon>Anaerolineales</taxon>
        <taxon>Anaerolineaceae</taxon>
        <taxon>Bellilinea</taxon>
    </lineage>
</organism>
<dbReference type="InterPro" id="IPR000683">
    <property type="entry name" value="Gfo/Idh/MocA-like_OxRdtase_N"/>
</dbReference>
<feature type="region of interest" description="Disordered" evidence="1">
    <location>
        <begin position="1"/>
        <end position="29"/>
    </location>
</feature>
<evidence type="ECO:0000259" key="2">
    <source>
        <dbReference type="Pfam" id="PF01408"/>
    </source>
</evidence>
<dbReference type="GO" id="GO:0000166">
    <property type="term" value="F:nucleotide binding"/>
    <property type="evidence" value="ECO:0007669"/>
    <property type="project" value="InterPro"/>
</dbReference>
<dbReference type="Gene3D" id="3.40.50.720">
    <property type="entry name" value="NAD(P)-binding Rossmann-like Domain"/>
    <property type="match status" value="1"/>
</dbReference>
<evidence type="ECO:0000259" key="3">
    <source>
        <dbReference type="Pfam" id="PF22725"/>
    </source>
</evidence>
<name>A0A7C4Q1U8_9CHLR</name>
<dbReference type="PANTHER" id="PTHR43249">
    <property type="entry name" value="UDP-N-ACETYL-2-AMINO-2-DEOXY-D-GLUCURONATE OXIDASE"/>
    <property type="match status" value="1"/>
</dbReference>
<dbReference type="SUPFAM" id="SSF55347">
    <property type="entry name" value="Glyceraldehyde-3-phosphate dehydrogenase-like, C-terminal domain"/>
    <property type="match status" value="1"/>
</dbReference>
<dbReference type="PANTHER" id="PTHR43249:SF1">
    <property type="entry name" value="D-GLUCOSIDE 3-DEHYDROGENASE"/>
    <property type="match status" value="1"/>
</dbReference>
<feature type="domain" description="GFO/IDH/MocA-like oxidoreductase" evidence="3">
    <location>
        <begin position="172"/>
        <end position="293"/>
    </location>
</feature>
<dbReference type="InterPro" id="IPR036291">
    <property type="entry name" value="NAD(P)-bd_dom_sf"/>
</dbReference>
<dbReference type="Pfam" id="PF01408">
    <property type="entry name" value="GFO_IDH_MocA"/>
    <property type="match status" value="1"/>
</dbReference>
<evidence type="ECO:0000313" key="4">
    <source>
        <dbReference type="EMBL" id="HGS86009.1"/>
    </source>
</evidence>
<dbReference type="InterPro" id="IPR055170">
    <property type="entry name" value="GFO_IDH_MocA-like_dom"/>
</dbReference>
<feature type="domain" description="Gfo/Idh/MocA-like oxidoreductase N-terminal" evidence="2">
    <location>
        <begin position="43"/>
        <end position="161"/>
    </location>
</feature>
<proteinExistence type="predicted"/>
<dbReference type="InterPro" id="IPR052515">
    <property type="entry name" value="Gfo/Idh/MocA_Oxidoreductase"/>
</dbReference>